<sequence>MTTFNDTPRPEDDLPDDDFPEEEEAFEEDADDDDGGEGTPEPEHPRCGFIALVGAPNAGKSTLLNALVGAKVSIVSPKVQTTRSRVLGIGITGDSQLLFVDTPGIFKPKRRLDRAMVAAAWQGATDADLIVMLYDASHDRLDEDTLGIIERLKEAGRTAILALNKVDLIKREKLLKLAAELDAHGIFTRTFMISALTGDGLADLSAFLAAEVPEGPWLYPADQLSDMPERLLAAEVTREKLFLQLHQELPYAATVETESWEEFDDGSVKISQVIYVQRDGQKAIVLGKGGSRIKHISTAARQELETMMDRRVHLFLFVKVRENWVDDPERYRDWGLDYNA</sequence>
<feature type="domain" description="Era-type G" evidence="11">
    <location>
        <begin position="46"/>
        <end position="214"/>
    </location>
</feature>
<feature type="region of interest" description="G3" evidence="7">
    <location>
        <begin position="101"/>
        <end position="104"/>
    </location>
</feature>
<dbReference type="Gene3D" id="3.30.300.20">
    <property type="match status" value="1"/>
</dbReference>
<feature type="binding site" evidence="6">
    <location>
        <begin position="54"/>
        <end position="61"/>
    </location>
    <ligand>
        <name>GTP</name>
        <dbReference type="ChEBI" id="CHEBI:37565"/>
    </ligand>
</feature>
<evidence type="ECO:0000256" key="1">
    <source>
        <dbReference type="ARBA" id="ARBA00007921"/>
    </source>
</evidence>
<proteinExistence type="inferred from homology"/>
<keyword evidence="6" id="KW-1003">Cell membrane</keyword>
<feature type="region of interest" description="G5" evidence="7">
    <location>
        <begin position="193"/>
        <end position="195"/>
    </location>
</feature>
<comment type="subcellular location">
    <subcellularLocation>
        <location evidence="6">Cytoplasm</location>
    </subcellularLocation>
    <subcellularLocation>
        <location evidence="6">Cell membrane</location>
        <topology evidence="6">Peripheral membrane protein</topology>
    </subcellularLocation>
</comment>
<feature type="binding site" evidence="6">
    <location>
        <begin position="164"/>
        <end position="167"/>
    </location>
    <ligand>
        <name>GTP</name>
        <dbReference type="ChEBI" id="CHEBI:37565"/>
    </ligand>
</feature>
<dbReference type="PROSITE" id="PS51713">
    <property type="entry name" value="G_ERA"/>
    <property type="match status" value="1"/>
</dbReference>
<evidence type="ECO:0000256" key="5">
    <source>
        <dbReference type="ARBA" id="ARBA00023134"/>
    </source>
</evidence>
<feature type="region of interest" description="Disordered" evidence="9">
    <location>
        <begin position="1"/>
        <end position="46"/>
    </location>
</feature>
<keyword evidence="6" id="KW-0963">Cytoplasm</keyword>
<dbReference type="SUPFAM" id="SSF52540">
    <property type="entry name" value="P-loop containing nucleoside triphosphate hydrolases"/>
    <property type="match status" value="1"/>
</dbReference>
<keyword evidence="4 6" id="KW-0694">RNA-binding</keyword>
<dbReference type="InterPro" id="IPR030388">
    <property type="entry name" value="G_ERA_dom"/>
</dbReference>
<feature type="compositionally biased region" description="Acidic residues" evidence="9">
    <location>
        <begin position="13"/>
        <end position="36"/>
    </location>
</feature>
<evidence type="ECO:0000313" key="13">
    <source>
        <dbReference type="Proteomes" id="UP001596456"/>
    </source>
</evidence>
<comment type="caution">
    <text evidence="12">The sequence shown here is derived from an EMBL/GenBank/DDBJ whole genome shotgun (WGS) entry which is preliminary data.</text>
</comment>
<feature type="region of interest" description="G2" evidence="7">
    <location>
        <begin position="80"/>
        <end position="84"/>
    </location>
</feature>
<dbReference type="InterPro" id="IPR005225">
    <property type="entry name" value="Small_GTP-bd"/>
</dbReference>
<evidence type="ECO:0000259" key="11">
    <source>
        <dbReference type="PROSITE" id="PS51713"/>
    </source>
</evidence>
<dbReference type="Pfam" id="PF07650">
    <property type="entry name" value="KH_2"/>
    <property type="match status" value="1"/>
</dbReference>
<dbReference type="Gene3D" id="3.40.50.300">
    <property type="entry name" value="P-loop containing nucleotide triphosphate hydrolases"/>
    <property type="match status" value="1"/>
</dbReference>
<keyword evidence="5 6" id="KW-0342">GTP-binding</keyword>
<evidence type="ECO:0000256" key="4">
    <source>
        <dbReference type="ARBA" id="ARBA00022884"/>
    </source>
</evidence>
<evidence type="ECO:0000256" key="3">
    <source>
        <dbReference type="ARBA" id="ARBA00022741"/>
    </source>
</evidence>
<dbReference type="InterPro" id="IPR006073">
    <property type="entry name" value="GTP-bd"/>
</dbReference>
<dbReference type="CDD" id="cd22534">
    <property type="entry name" value="KH-II_Era"/>
    <property type="match status" value="1"/>
</dbReference>
<comment type="function">
    <text evidence="6">An essential GTPase that binds both GDP and GTP, with rapid nucleotide exchange. Plays a role in 16S rRNA processing and 30S ribosomal subunit biogenesis and possibly also in cell cycle regulation and energy metabolism.</text>
</comment>
<dbReference type="InterPro" id="IPR027417">
    <property type="entry name" value="P-loop_NTPase"/>
</dbReference>
<feature type="region of interest" description="G4" evidence="7">
    <location>
        <begin position="164"/>
        <end position="167"/>
    </location>
</feature>
<evidence type="ECO:0000256" key="8">
    <source>
        <dbReference type="RuleBase" id="RU003761"/>
    </source>
</evidence>
<dbReference type="CDD" id="cd04163">
    <property type="entry name" value="Era"/>
    <property type="match status" value="1"/>
</dbReference>
<evidence type="ECO:0000256" key="2">
    <source>
        <dbReference type="ARBA" id="ARBA00020484"/>
    </source>
</evidence>
<keyword evidence="3 6" id="KW-0547">Nucleotide-binding</keyword>
<dbReference type="HAMAP" id="MF_00367">
    <property type="entry name" value="GTPase_Era"/>
    <property type="match status" value="1"/>
</dbReference>
<dbReference type="PANTHER" id="PTHR42698:SF1">
    <property type="entry name" value="GTPASE ERA, MITOCHONDRIAL"/>
    <property type="match status" value="1"/>
</dbReference>
<keyword evidence="13" id="KW-1185">Reference proteome</keyword>
<accession>A0ABW2KSH6</accession>
<gene>
    <name evidence="6 12" type="primary">era</name>
    <name evidence="12" type="ORF">ACFQPS_07355</name>
</gene>
<keyword evidence="6" id="KW-0690">Ribosome biogenesis</keyword>
<dbReference type="SUPFAM" id="SSF54814">
    <property type="entry name" value="Prokaryotic type KH domain (KH-domain type II)"/>
    <property type="match status" value="1"/>
</dbReference>
<evidence type="ECO:0000256" key="7">
    <source>
        <dbReference type="PROSITE-ProRule" id="PRU01050"/>
    </source>
</evidence>
<reference evidence="13" key="1">
    <citation type="journal article" date="2019" name="Int. J. Syst. Evol. Microbiol.">
        <title>The Global Catalogue of Microorganisms (GCM) 10K type strain sequencing project: providing services to taxonomists for standard genome sequencing and annotation.</title>
        <authorList>
            <consortium name="The Broad Institute Genomics Platform"/>
            <consortium name="The Broad Institute Genome Sequencing Center for Infectious Disease"/>
            <person name="Wu L."/>
            <person name="Ma J."/>
        </authorList>
    </citation>
    <scope>NUCLEOTIDE SEQUENCE [LARGE SCALE GENOMIC DNA]</scope>
    <source>
        <strain evidence="13">CGMCC 1.16275</strain>
    </source>
</reference>
<dbReference type="NCBIfam" id="TIGR00231">
    <property type="entry name" value="small_GTP"/>
    <property type="match status" value="1"/>
</dbReference>
<dbReference type="NCBIfam" id="TIGR00436">
    <property type="entry name" value="era"/>
    <property type="match status" value="1"/>
</dbReference>
<dbReference type="NCBIfam" id="NF000908">
    <property type="entry name" value="PRK00089.1"/>
    <property type="match status" value="1"/>
</dbReference>
<feature type="binding site" evidence="6">
    <location>
        <begin position="101"/>
        <end position="105"/>
    </location>
    <ligand>
        <name>GTP</name>
        <dbReference type="ChEBI" id="CHEBI:37565"/>
    </ligand>
</feature>
<keyword evidence="6" id="KW-0699">rRNA-binding</keyword>
<dbReference type="PANTHER" id="PTHR42698">
    <property type="entry name" value="GTPASE ERA"/>
    <property type="match status" value="1"/>
</dbReference>
<organism evidence="12 13">
    <name type="scientific">Rhodocista pekingensis</name>
    <dbReference type="NCBI Taxonomy" id="201185"/>
    <lineage>
        <taxon>Bacteria</taxon>
        <taxon>Pseudomonadati</taxon>
        <taxon>Pseudomonadota</taxon>
        <taxon>Alphaproteobacteria</taxon>
        <taxon>Rhodospirillales</taxon>
        <taxon>Azospirillaceae</taxon>
        <taxon>Rhodocista</taxon>
    </lineage>
</organism>
<comment type="subunit">
    <text evidence="6">Monomer.</text>
</comment>
<dbReference type="InterPro" id="IPR015946">
    <property type="entry name" value="KH_dom-like_a/b"/>
</dbReference>
<feature type="domain" description="KH type-2" evidence="10">
    <location>
        <begin position="245"/>
        <end position="322"/>
    </location>
</feature>
<name>A0ABW2KSH6_9PROT</name>
<evidence type="ECO:0000259" key="10">
    <source>
        <dbReference type="PROSITE" id="PS50823"/>
    </source>
</evidence>
<keyword evidence="6" id="KW-0472">Membrane</keyword>
<dbReference type="InterPro" id="IPR004044">
    <property type="entry name" value="KH_dom_type_2"/>
</dbReference>
<comment type="similarity">
    <text evidence="1 6 7 8">Belongs to the TRAFAC class TrmE-Era-EngA-EngB-Septin-like GTPase superfamily. Era GTPase family.</text>
</comment>
<protein>
    <recommendedName>
        <fullName evidence="2 6">GTPase Era</fullName>
    </recommendedName>
</protein>
<dbReference type="InterPro" id="IPR005662">
    <property type="entry name" value="GTPase_Era-like"/>
</dbReference>
<dbReference type="Proteomes" id="UP001596456">
    <property type="component" value="Unassembled WGS sequence"/>
</dbReference>
<evidence type="ECO:0000256" key="6">
    <source>
        <dbReference type="HAMAP-Rule" id="MF_00367"/>
    </source>
</evidence>
<evidence type="ECO:0000256" key="9">
    <source>
        <dbReference type="SAM" id="MobiDB-lite"/>
    </source>
</evidence>
<dbReference type="RefSeq" id="WP_377357763.1">
    <property type="nucleotide sequence ID" value="NZ_JBHTCM010000008.1"/>
</dbReference>
<feature type="region of interest" description="G1" evidence="7">
    <location>
        <begin position="54"/>
        <end position="61"/>
    </location>
</feature>
<dbReference type="EMBL" id="JBHTCM010000008">
    <property type="protein sequence ID" value="MFC7332977.1"/>
    <property type="molecule type" value="Genomic_DNA"/>
</dbReference>
<dbReference type="InterPro" id="IPR009019">
    <property type="entry name" value="KH_sf_prok-type"/>
</dbReference>
<evidence type="ECO:0000313" key="12">
    <source>
        <dbReference type="EMBL" id="MFC7332977.1"/>
    </source>
</evidence>
<dbReference type="PROSITE" id="PS50823">
    <property type="entry name" value="KH_TYPE_2"/>
    <property type="match status" value="1"/>
</dbReference>
<dbReference type="Pfam" id="PF01926">
    <property type="entry name" value="MMR_HSR1"/>
    <property type="match status" value="1"/>
</dbReference>